<feature type="domain" description="PPM-type phosphatase" evidence="2">
    <location>
        <begin position="8"/>
        <end position="238"/>
    </location>
</feature>
<dbReference type="InterPro" id="IPR001932">
    <property type="entry name" value="PPM-type_phosphatase-like_dom"/>
</dbReference>
<evidence type="ECO:0000256" key="1">
    <source>
        <dbReference type="SAM" id="Phobius"/>
    </source>
</evidence>
<dbReference type="SMART" id="SM00332">
    <property type="entry name" value="PP2Cc"/>
    <property type="match status" value="1"/>
</dbReference>
<dbReference type="Gene3D" id="3.60.40.10">
    <property type="entry name" value="PPM-type phosphatase domain"/>
    <property type="match status" value="1"/>
</dbReference>
<keyword evidence="1" id="KW-0812">Transmembrane</keyword>
<keyword evidence="1" id="KW-1133">Transmembrane helix</keyword>
<accession>A0A0A2XBR5</accession>
<dbReference type="AlphaFoldDB" id="A0A0A2XBR5"/>
<gene>
    <name evidence="3" type="ORF">THFILI_04050</name>
</gene>
<evidence type="ECO:0000313" key="4">
    <source>
        <dbReference type="Proteomes" id="UP000030364"/>
    </source>
</evidence>
<dbReference type="InterPro" id="IPR015655">
    <property type="entry name" value="PP2C"/>
</dbReference>
<dbReference type="OrthoDB" id="9801841at2"/>
<comment type="caution">
    <text evidence="3">The sequence shown here is derived from an EMBL/GenBank/DDBJ whole genome shotgun (WGS) entry which is preliminary data.</text>
</comment>
<dbReference type="InterPro" id="IPR036457">
    <property type="entry name" value="PPM-type-like_dom_sf"/>
</dbReference>
<keyword evidence="4" id="KW-1185">Reference proteome</keyword>
<dbReference type="CDD" id="cd00143">
    <property type="entry name" value="PP2Cc"/>
    <property type="match status" value="1"/>
</dbReference>
<dbReference type="SMART" id="SM00331">
    <property type="entry name" value="PP2C_SIG"/>
    <property type="match status" value="1"/>
</dbReference>
<sequence length="306" mass="34113">MGGVEVVLAALTHPGRKRPKNEDWVAVERTETGAFLLVADGMGGHKTGDVAARVASETILAHVRDKAPSPQVLLEAFEKANRRVYELAQRPEYRGMGTTATALWLDLPYALIAHVGDSRAYLLRQGELLQLTEDHSWVAERMRQGLLTAEEARTHRWRNVITNALGSFPEARVDLLGLKAEPNDLFLLATDGLYSVLEDKTLQEVLKDFPPEEAARRLVDLANEWGGPDNISLAIAKLPEALPQQSRPYALALETARGPVRLKLGDTEEMPTQVLEPKRKAHFSWRDLLLIGAWVVLLLYILLNQR</sequence>
<evidence type="ECO:0000259" key="2">
    <source>
        <dbReference type="PROSITE" id="PS51746"/>
    </source>
</evidence>
<dbReference type="PATRIC" id="fig|276.5.peg.579"/>
<dbReference type="GO" id="GO:0004722">
    <property type="term" value="F:protein serine/threonine phosphatase activity"/>
    <property type="evidence" value="ECO:0007669"/>
    <property type="project" value="InterPro"/>
</dbReference>
<name>A0A0A2XBR5_THEFI</name>
<dbReference type="EMBL" id="JPSL02000038">
    <property type="protein sequence ID" value="KGQ22594.1"/>
    <property type="molecule type" value="Genomic_DNA"/>
</dbReference>
<reference evidence="3 4" key="1">
    <citation type="journal article" date="2015" name="Genome Announc.">
        <title>Draft Genome Sequence of the Thermophile Thermus filiformis ATCC 43280, Producer of Carotenoid-(Di)glucoside-Branched Fatty Acid (Di)esters and Source of Hyperthermostable Enzymes of Biotechnological Interest.</title>
        <authorList>
            <person name="Mandelli F."/>
            <person name="Oliveira Ramires B."/>
            <person name="Couger M.B."/>
            <person name="Paixao D.A."/>
            <person name="Camilo C.M."/>
            <person name="Polikarpov I."/>
            <person name="Prade R."/>
            <person name="Riano-Pachon D.M."/>
            <person name="Squina F.M."/>
        </authorList>
    </citation>
    <scope>NUCLEOTIDE SEQUENCE [LARGE SCALE GENOMIC DNA]</scope>
    <source>
        <strain evidence="3 4">ATCC 43280</strain>
    </source>
</reference>
<evidence type="ECO:0000313" key="3">
    <source>
        <dbReference type="EMBL" id="KGQ22594.1"/>
    </source>
</evidence>
<dbReference type="Proteomes" id="UP000030364">
    <property type="component" value="Unassembled WGS sequence"/>
</dbReference>
<dbReference type="SUPFAM" id="SSF81606">
    <property type="entry name" value="PP2C-like"/>
    <property type="match status" value="1"/>
</dbReference>
<dbReference type="Pfam" id="PF13672">
    <property type="entry name" value="PP2C_2"/>
    <property type="match status" value="1"/>
</dbReference>
<feature type="transmembrane region" description="Helical" evidence="1">
    <location>
        <begin position="283"/>
        <end position="303"/>
    </location>
</feature>
<dbReference type="STRING" id="276.THFILI_04050"/>
<dbReference type="PROSITE" id="PS51746">
    <property type="entry name" value="PPM_2"/>
    <property type="match status" value="1"/>
</dbReference>
<protein>
    <submittedName>
        <fullName evidence="3">Serine/threonine protein phosphatase</fullName>
    </submittedName>
</protein>
<organism evidence="3 4">
    <name type="scientific">Thermus filiformis</name>
    <dbReference type="NCBI Taxonomy" id="276"/>
    <lineage>
        <taxon>Bacteria</taxon>
        <taxon>Thermotogati</taxon>
        <taxon>Deinococcota</taxon>
        <taxon>Deinococci</taxon>
        <taxon>Thermales</taxon>
        <taxon>Thermaceae</taxon>
        <taxon>Thermus</taxon>
    </lineage>
</organism>
<dbReference type="PANTHER" id="PTHR47992">
    <property type="entry name" value="PROTEIN PHOSPHATASE"/>
    <property type="match status" value="1"/>
</dbReference>
<keyword evidence="1" id="KW-0472">Membrane</keyword>
<proteinExistence type="predicted"/>